<evidence type="ECO:0000313" key="3">
    <source>
        <dbReference type="Proteomes" id="UP000694050"/>
    </source>
</evidence>
<feature type="region of interest" description="Disordered" evidence="1">
    <location>
        <begin position="142"/>
        <end position="163"/>
    </location>
</feature>
<organism evidence="2 3">
    <name type="scientific">Fusarium oxysporum f. sp. rapae</name>
    <dbReference type="NCBI Taxonomy" id="485398"/>
    <lineage>
        <taxon>Eukaryota</taxon>
        <taxon>Fungi</taxon>
        <taxon>Dikarya</taxon>
        <taxon>Ascomycota</taxon>
        <taxon>Pezizomycotina</taxon>
        <taxon>Sordariomycetes</taxon>
        <taxon>Hypocreomycetidae</taxon>
        <taxon>Hypocreales</taxon>
        <taxon>Nectriaceae</taxon>
        <taxon>Fusarium</taxon>
        <taxon>Fusarium oxysporum species complex</taxon>
    </lineage>
</organism>
<dbReference type="Proteomes" id="UP000694050">
    <property type="component" value="Unassembled WGS sequence"/>
</dbReference>
<feature type="region of interest" description="Disordered" evidence="1">
    <location>
        <begin position="493"/>
        <end position="585"/>
    </location>
</feature>
<proteinExistence type="predicted"/>
<comment type="caution">
    <text evidence="2">The sequence shown here is derived from an EMBL/GenBank/DDBJ whole genome shotgun (WGS) entry which is preliminary data.</text>
</comment>
<feature type="compositionally biased region" description="Polar residues" evidence="1">
    <location>
        <begin position="268"/>
        <end position="283"/>
    </location>
</feature>
<feature type="region of interest" description="Disordered" evidence="1">
    <location>
        <begin position="346"/>
        <end position="371"/>
    </location>
</feature>
<feature type="region of interest" description="Disordered" evidence="1">
    <location>
        <begin position="613"/>
        <end position="636"/>
    </location>
</feature>
<accession>A0A8J5PFA0</accession>
<evidence type="ECO:0000313" key="2">
    <source>
        <dbReference type="EMBL" id="KAG7419277.1"/>
    </source>
</evidence>
<evidence type="ECO:0000256" key="1">
    <source>
        <dbReference type="SAM" id="MobiDB-lite"/>
    </source>
</evidence>
<feature type="compositionally biased region" description="Polar residues" evidence="1">
    <location>
        <begin position="622"/>
        <end position="631"/>
    </location>
</feature>
<gene>
    <name evidence="2" type="ORF">Forpe1208_v003514</name>
</gene>
<sequence length="646" mass="70449">MGLRPIFLIHPPRFIFSTYLDVAFVPTLWYRDGEVEIGPGLNEDFCNDDGVTPTWPCRCTTTDQQSLASLDSPVTARRKKAENELDSSHWAWQESVASEMGRSVQDTCESSLGHDDTQAQFRRFVQNMAYLVSMLSRNMASYESSDDTKPRSRSPHPEDRGWVSSAMRKRGMTAIKKNYQFGKDCGTIAVLVFYNKIHGFWDGSVYIPEGESLPEDTNGVVVSDGKLVLRPARQRKQQANTKPCRVTKPAPRPSSRVLSLRSRGRQGDVSSGSGVSPTPTQPQIIVAGDGGSEAEDDGESIWDVPDSPAPRVTRRRARDDARSGETATRFLRREARLDACADHTVRDRSEPAELNNAASSHGDHAPDDQDAVMPYTSIEDEDAEGEPWCEPTAPFAPMAMNGQSDDAVQRSHSDEPGSVDLTTTMAEDDWMQSAMMDYGQVTDFPGAHHWGDMLEFDLDNMGMDMNVDLNMEMMDQLDNGHLPIDMINLPSADPHVVPQASTEAGGNLDDSGLANDDIDANAGDANDAAEIPQSTAATASDSHMPSAQSRNAIGMQARTPLDETRPSPRSTAVAGWSDSSKHTTTTAVEHELQPGHIAGNQFLAIITQALSQMNSGEDAEPDTNNNTSWPMGSQGMIGMPLAMPAC</sequence>
<name>A0A8J5PFA0_FUSOX</name>
<dbReference type="AlphaFoldDB" id="A0A8J5PFA0"/>
<feature type="compositionally biased region" description="Low complexity" evidence="1">
    <location>
        <begin position="520"/>
        <end position="529"/>
    </location>
</feature>
<protein>
    <submittedName>
        <fullName evidence="2">Uncharacterized protein</fullName>
    </submittedName>
</protein>
<feature type="compositionally biased region" description="Polar residues" evidence="1">
    <location>
        <begin position="532"/>
        <end position="551"/>
    </location>
</feature>
<feature type="region of interest" description="Disordered" evidence="1">
    <location>
        <begin position="231"/>
        <end position="326"/>
    </location>
</feature>
<reference evidence="2" key="1">
    <citation type="submission" date="2021-04" db="EMBL/GenBank/DDBJ databases">
        <title>First draft genome resource for Brassicaceae pathogens Fusarium oxysporum f. sp. raphani and Fusarium oxysporum f. sp. rapae.</title>
        <authorList>
            <person name="Asai S."/>
        </authorList>
    </citation>
    <scope>NUCLEOTIDE SEQUENCE</scope>
    <source>
        <strain evidence="2">Tf1208</strain>
    </source>
</reference>
<feature type="compositionally biased region" description="Basic and acidic residues" evidence="1">
    <location>
        <begin position="146"/>
        <end position="161"/>
    </location>
</feature>
<dbReference type="EMBL" id="JAELUQ010000002">
    <property type="protein sequence ID" value="KAG7419277.1"/>
    <property type="molecule type" value="Genomic_DNA"/>
</dbReference>